<dbReference type="EMBL" id="JACVVK020000188">
    <property type="protein sequence ID" value="KAK7485839.1"/>
    <property type="molecule type" value="Genomic_DNA"/>
</dbReference>
<evidence type="ECO:0000313" key="1">
    <source>
        <dbReference type="EMBL" id="KAK7485839.1"/>
    </source>
</evidence>
<name>A0ABD0KF98_9CAEN</name>
<evidence type="ECO:0000313" key="2">
    <source>
        <dbReference type="Proteomes" id="UP001519460"/>
    </source>
</evidence>
<reference evidence="1 2" key="1">
    <citation type="journal article" date="2023" name="Sci. Data">
        <title>Genome assembly of the Korean intertidal mud-creeper Batillaria attramentaria.</title>
        <authorList>
            <person name="Patra A.K."/>
            <person name="Ho P.T."/>
            <person name="Jun S."/>
            <person name="Lee S.J."/>
            <person name="Kim Y."/>
            <person name="Won Y.J."/>
        </authorList>
    </citation>
    <scope>NUCLEOTIDE SEQUENCE [LARGE SCALE GENOMIC DNA]</scope>
    <source>
        <strain evidence="1">Wonlab-2016</strain>
    </source>
</reference>
<dbReference type="AlphaFoldDB" id="A0ABD0KF98"/>
<protein>
    <submittedName>
        <fullName evidence="1">Uncharacterized protein</fullName>
    </submittedName>
</protein>
<keyword evidence="2" id="KW-1185">Reference proteome</keyword>
<gene>
    <name evidence="1" type="ORF">BaRGS_00022939</name>
</gene>
<sequence length="105" mass="11776">MSRKSNTNVARSRKADSTRITLIYPHTLMTHFRRRQQVSTTTRTTYSLLPLTLCQIGWGSGVHFFVHRSLLVAADFGQKGAAWWAGRWPGDLGSKGPVESRQSST</sequence>
<proteinExistence type="predicted"/>
<comment type="caution">
    <text evidence="1">The sequence shown here is derived from an EMBL/GenBank/DDBJ whole genome shotgun (WGS) entry which is preliminary data.</text>
</comment>
<accession>A0ABD0KF98</accession>
<organism evidence="1 2">
    <name type="scientific">Batillaria attramentaria</name>
    <dbReference type="NCBI Taxonomy" id="370345"/>
    <lineage>
        <taxon>Eukaryota</taxon>
        <taxon>Metazoa</taxon>
        <taxon>Spiralia</taxon>
        <taxon>Lophotrochozoa</taxon>
        <taxon>Mollusca</taxon>
        <taxon>Gastropoda</taxon>
        <taxon>Caenogastropoda</taxon>
        <taxon>Sorbeoconcha</taxon>
        <taxon>Cerithioidea</taxon>
        <taxon>Batillariidae</taxon>
        <taxon>Batillaria</taxon>
    </lineage>
</organism>
<dbReference type="Proteomes" id="UP001519460">
    <property type="component" value="Unassembled WGS sequence"/>
</dbReference>